<dbReference type="RefSeq" id="WP_213946495.1">
    <property type="nucleotide sequence ID" value="NZ_JAHCMY010000016.1"/>
</dbReference>
<dbReference type="SUPFAM" id="SSF51182">
    <property type="entry name" value="RmlC-like cupins"/>
    <property type="match status" value="1"/>
</dbReference>
<reference evidence="3 4" key="1">
    <citation type="submission" date="2021-05" db="EMBL/GenBank/DDBJ databases">
        <authorList>
            <person name="Zhang Z.D."/>
            <person name="Osman G."/>
        </authorList>
    </citation>
    <scope>NUCLEOTIDE SEQUENCE [LARGE SCALE GENOMIC DNA]</scope>
    <source>
        <strain evidence="3 4">KCTC 32217</strain>
    </source>
</reference>
<organism evidence="3 4">
    <name type="scientific">Litoribacter ruber</name>
    <dbReference type="NCBI Taxonomy" id="702568"/>
    <lineage>
        <taxon>Bacteria</taxon>
        <taxon>Pseudomonadati</taxon>
        <taxon>Bacteroidota</taxon>
        <taxon>Cytophagia</taxon>
        <taxon>Cytophagales</taxon>
        <taxon>Cyclobacteriaceae</taxon>
        <taxon>Litoribacter</taxon>
    </lineage>
</organism>
<dbReference type="InterPro" id="IPR014710">
    <property type="entry name" value="RmlC-like_jellyroll"/>
</dbReference>
<dbReference type="PANTHER" id="PTHR42742:SF3">
    <property type="entry name" value="FRUCTOKINASE"/>
    <property type="match status" value="1"/>
</dbReference>
<protein>
    <submittedName>
        <fullName evidence="3">Class I mannose-6-phosphate isomerase</fullName>
    </submittedName>
</protein>
<dbReference type="CDD" id="cd07010">
    <property type="entry name" value="cupin_PMI_type_I_N_bac"/>
    <property type="match status" value="1"/>
</dbReference>
<evidence type="ECO:0000256" key="1">
    <source>
        <dbReference type="ARBA" id="ARBA00022723"/>
    </source>
</evidence>
<name>A0AAP2G625_9BACT</name>
<evidence type="ECO:0000256" key="2">
    <source>
        <dbReference type="ARBA" id="ARBA00022833"/>
    </source>
</evidence>
<dbReference type="InterPro" id="IPR011051">
    <property type="entry name" value="RmlC_Cupin_sf"/>
</dbReference>
<keyword evidence="4" id="KW-1185">Reference proteome</keyword>
<keyword evidence="3" id="KW-0413">Isomerase</keyword>
<dbReference type="Gene3D" id="2.60.120.10">
    <property type="entry name" value="Jelly Rolls"/>
    <property type="match status" value="2"/>
</dbReference>
<proteinExistence type="predicted"/>
<dbReference type="GO" id="GO:0016853">
    <property type="term" value="F:isomerase activity"/>
    <property type="evidence" value="ECO:0007669"/>
    <property type="project" value="UniProtKB-KW"/>
</dbReference>
<comment type="caution">
    <text evidence="3">The sequence shown here is derived from an EMBL/GenBank/DDBJ whole genome shotgun (WGS) entry which is preliminary data.</text>
</comment>
<sequence length="603" mass="69938">MTSLIQTEQRNHLQKFRTSLEEVLPLQKESTVLQGYDIYPTYQIPHGQIHVGFSGLAEWIAEKNSNVILEGYVGVNWQNFISSLDEVFQKLEIEVCWKNINDAIKPEEEIERLIEPFIGKGDPVFGKIFEGEIKDFYEEEKIKQIKPHKNKITILYGCGSALAKWDVPVIYVEVPKNEIQFRSRSKTICNLGATSPIPSQEQYKRFFFIDWQVLNRHKKALLPKIDVLVDEQRMFDITWMTGNDFRKSLKEMGRNTFRVRPWFSPGVWGGDWMMNRIQGLNQDEVNYAWSFEMIVPENGIVLESSQYLLEFSFDFLMFASNEAILGSAAGKFGDEFPIRFDFLDTFNGGNLSIQCHPTNTYIKKHFGENFTQDETYYILDADKDAIVYLGFQEDIDKDKFKAVLEESFRTNKVVEVEKFVQTFPAKKHDLFLIPNGTVHCSGINNLVLEISATPYIYTFKMYDWLRLDLNNKPRPLNIERAFENLNFDRKGEKVKQELISEQVEISRGEDWKLIALSTHQEHFYAVHRYEFSSSVNVQTENQCHILSLVEGTSILVTCGNRKQVVRYAETFAIPAAAGNYTLENMGEEPVKVLKVFVKEDLYV</sequence>
<dbReference type="PANTHER" id="PTHR42742">
    <property type="entry name" value="TRANSCRIPTIONAL REPRESSOR MPRA"/>
    <property type="match status" value="1"/>
</dbReference>
<dbReference type="GO" id="GO:0046872">
    <property type="term" value="F:metal ion binding"/>
    <property type="evidence" value="ECO:0007669"/>
    <property type="project" value="UniProtKB-KW"/>
</dbReference>
<evidence type="ECO:0000313" key="3">
    <source>
        <dbReference type="EMBL" id="MBS9525636.1"/>
    </source>
</evidence>
<evidence type="ECO:0000313" key="4">
    <source>
        <dbReference type="Proteomes" id="UP001319104"/>
    </source>
</evidence>
<dbReference type="AlphaFoldDB" id="A0AAP2G625"/>
<dbReference type="EMBL" id="JAHCMY010000016">
    <property type="protein sequence ID" value="MBS9525636.1"/>
    <property type="molecule type" value="Genomic_DNA"/>
</dbReference>
<dbReference type="InterPro" id="IPR051804">
    <property type="entry name" value="Carb_Metab_Reg_Kinase/Isom"/>
</dbReference>
<dbReference type="Proteomes" id="UP001319104">
    <property type="component" value="Unassembled WGS sequence"/>
</dbReference>
<keyword evidence="1" id="KW-0479">Metal-binding</keyword>
<gene>
    <name evidence="3" type="ORF">KI659_16580</name>
</gene>
<keyword evidence="2" id="KW-0862">Zinc</keyword>
<accession>A0AAP2G625</accession>